<feature type="domain" description="Glutaredoxin" evidence="1">
    <location>
        <begin position="5"/>
        <end position="62"/>
    </location>
</feature>
<dbReference type="Pfam" id="PF00462">
    <property type="entry name" value="Glutaredoxin"/>
    <property type="match status" value="1"/>
</dbReference>
<reference evidence="2 3" key="1">
    <citation type="submission" date="2019-07" db="EMBL/GenBank/DDBJ databases">
        <title>Analysis of the biochemical properties, biological activity and biotechnological potential of siderophores and biosurfactants produced by Antarctic psychrotolerant bacteria.</title>
        <authorList>
            <person name="Styczynski M."/>
            <person name="Krucon T."/>
            <person name="Decewicz P."/>
            <person name="Dziewit L."/>
        </authorList>
    </citation>
    <scope>NUCLEOTIDE SEQUENCE [LARGE SCALE GENOMIC DNA]</scope>
    <source>
        <strain evidence="2 3">ANT_H27</strain>
    </source>
</reference>
<evidence type="ECO:0000259" key="1">
    <source>
        <dbReference type="Pfam" id="PF00462"/>
    </source>
</evidence>
<dbReference type="PROSITE" id="PS51354">
    <property type="entry name" value="GLUTAREDOXIN_2"/>
    <property type="match status" value="1"/>
</dbReference>
<organism evidence="2 3">
    <name type="scientific">Paeniglutamicibacter gangotriensis</name>
    <dbReference type="NCBI Taxonomy" id="254787"/>
    <lineage>
        <taxon>Bacteria</taxon>
        <taxon>Bacillati</taxon>
        <taxon>Actinomycetota</taxon>
        <taxon>Actinomycetes</taxon>
        <taxon>Micrococcales</taxon>
        <taxon>Micrococcaceae</taxon>
        <taxon>Paeniglutamicibacter</taxon>
    </lineage>
</organism>
<dbReference type="InterPro" id="IPR036249">
    <property type="entry name" value="Thioredoxin-like_sf"/>
</dbReference>
<dbReference type="Proteomes" id="UP000323856">
    <property type="component" value="Unassembled WGS sequence"/>
</dbReference>
<gene>
    <name evidence="2" type="ORF">FQ154_01790</name>
</gene>
<evidence type="ECO:0000313" key="2">
    <source>
        <dbReference type="EMBL" id="KAA0979917.1"/>
    </source>
</evidence>
<dbReference type="AlphaFoldDB" id="A0A5B0ELM5"/>
<dbReference type="OrthoDB" id="8545217at2"/>
<dbReference type="Gene3D" id="3.40.30.10">
    <property type="entry name" value="Glutaredoxin"/>
    <property type="match status" value="1"/>
</dbReference>
<dbReference type="CDD" id="cd02976">
    <property type="entry name" value="NrdH"/>
    <property type="match status" value="1"/>
</dbReference>
<comment type="caution">
    <text evidence="2">The sequence shown here is derived from an EMBL/GenBank/DDBJ whole genome shotgun (WGS) entry which is preliminary data.</text>
</comment>
<name>A0A5B0ELM5_9MICC</name>
<accession>A0A5B0ELM5</accession>
<dbReference type="RefSeq" id="WP_149618463.1">
    <property type="nucleotide sequence ID" value="NZ_VOBL01000001.1"/>
</dbReference>
<dbReference type="EMBL" id="VOBL01000001">
    <property type="protein sequence ID" value="KAA0979917.1"/>
    <property type="molecule type" value="Genomic_DNA"/>
</dbReference>
<proteinExistence type="predicted"/>
<dbReference type="InterPro" id="IPR002109">
    <property type="entry name" value="Glutaredoxin"/>
</dbReference>
<sequence length="90" mass="9676">MATTTLYTKPDCRQCDMTKKTLDRAGAPYATVDISLPENAADLAAIKALGYMGAPVVIVNDNGNIADEKHWYGFRPDLLAEFCIPKAAAA</sequence>
<evidence type="ECO:0000313" key="3">
    <source>
        <dbReference type="Proteomes" id="UP000323856"/>
    </source>
</evidence>
<dbReference type="SUPFAM" id="SSF52833">
    <property type="entry name" value="Thioredoxin-like"/>
    <property type="match status" value="1"/>
</dbReference>
<protein>
    <submittedName>
        <fullName evidence="2">NrdH-redoxin</fullName>
    </submittedName>
</protein>